<organism evidence="4 5">
    <name type="scientific">Deinococcus humi</name>
    <dbReference type="NCBI Taxonomy" id="662880"/>
    <lineage>
        <taxon>Bacteria</taxon>
        <taxon>Thermotogati</taxon>
        <taxon>Deinococcota</taxon>
        <taxon>Deinococci</taxon>
        <taxon>Deinococcales</taxon>
        <taxon>Deinococcaceae</taxon>
        <taxon>Deinococcus</taxon>
    </lineage>
</organism>
<evidence type="ECO:0000313" key="5">
    <source>
        <dbReference type="Proteomes" id="UP000552709"/>
    </source>
</evidence>
<sequence>MLSTPLVHVALLGVPTVSGPSGAVTLDRKSAGVFALLAFEGSTPRSRVAGLLWPESKEHMARNSLVQLLKRWRRTLGEDLVVGGDVVRLKEGLTVDALQVQDALLLGHEEAFVAHHEDVLGAYMYDDLPEFHEWLAGERTRWRGWRRDALAALSDRDASRGAYEDALAWAEHLLRVDAACEDAFVRVLKLQYLLGDRDSALRTFARCEAVLWREHGVAPLRATLDLVRTIQGGRVLTPNTPSAQRVMPSSVLCPPILAGREREWALMDEAWARGTSIVISGVPGVGKSRLIKEFAASKGPFFNLDGRPGDTNVPYGTYARAWRRVLRARPDLELPDWVREQLALFLPEVWPTSEPPTPSRGNKERLFAAVGELALRVSRGMKCVIADDMQYYDPASMELGASIAQKYVPFDAHQGVVPMIAAHRAGELPSDVEAQLRGMLAAGLCIWIDLEPLDEHATTRVLASLNLPLVDVHAARLARSSGGNPLFLLEAVKHLLEHKGASSDESPLMPGKVQEVIGERLSRLSTKALLLAQAAAVLQTDFDLDLVSAVLDAPLLEVLPAWQELERAQILAEGRFSHDLVYESVRAGMSNSVRQALHRAAARALELHNGNPARTARHWLEGGAARRAVPNLREAARAACAALRFTEAAEALEQAAAILEANGELDAAFDMWAMLMTDVLRSGALTERCDSTMRHLTDLARTTRHRDALARLAAEQAGAPSPHETAR</sequence>
<gene>
    <name evidence="4" type="ORF">HNQ08_003760</name>
</gene>
<dbReference type="Gene3D" id="1.25.40.10">
    <property type="entry name" value="Tetratricopeptide repeat domain"/>
    <property type="match status" value="1"/>
</dbReference>
<evidence type="ECO:0000256" key="2">
    <source>
        <dbReference type="ARBA" id="ARBA00022840"/>
    </source>
</evidence>
<dbReference type="Proteomes" id="UP000552709">
    <property type="component" value="Unassembled WGS sequence"/>
</dbReference>
<dbReference type="GO" id="GO:0004016">
    <property type="term" value="F:adenylate cyclase activity"/>
    <property type="evidence" value="ECO:0007669"/>
    <property type="project" value="TreeGrafter"/>
</dbReference>
<keyword evidence="4" id="KW-0238">DNA-binding</keyword>
<dbReference type="EMBL" id="JACHFL010000011">
    <property type="protein sequence ID" value="MBB5364647.1"/>
    <property type="molecule type" value="Genomic_DNA"/>
</dbReference>
<dbReference type="SUPFAM" id="SSF48452">
    <property type="entry name" value="TPR-like"/>
    <property type="match status" value="1"/>
</dbReference>
<feature type="domain" description="Bacterial transcriptional activator" evidence="3">
    <location>
        <begin position="95"/>
        <end position="231"/>
    </location>
</feature>
<dbReference type="PANTHER" id="PTHR16305:SF28">
    <property type="entry name" value="GUANYLATE CYCLASE DOMAIN-CONTAINING PROTEIN"/>
    <property type="match status" value="1"/>
</dbReference>
<comment type="caution">
    <text evidence="4">The sequence shown here is derived from an EMBL/GenBank/DDBJ whole genome shotgun (WGS) entry which is preliminary data.</text>
</comment>
<proteinExistence type="predicted"/>
<dbReference type="InterPro" id="IPR041664">
    <property type="entry name" value="AAA_16"/>
</dbReference>
<dbReference type="GO" id="GO:0005524">
    <property type="term" value="F:ATP binding"/>
    <property type="evidence" value="ECO:0007669"/>
    <property type="project" value="UniProtKB-KW"/>
</dbReference>
<dbReference type="InterPro" id="IPR005158">
    <property type="entry name" value="BTAD"/>
</dbReference>
<dbReference type="PANTHER" id="PTHR16305">
    <property type="entry name" value="TESTICULAR SOLUBLE ADENYLYL CYCLASE"/>
    <property type="match status" value="1"/>
</dbReference>
<keyword evidence="5" id="KW-1185">Reference proteome</keyword>
<dbReference type="Pfam" id="PF03704">
    <property type="entry name" value="BTAD"/>
    <property type="match status" value="1"/>
</dbReference>
<dbReference type="Gene3D" id="1.10.10.10">
    <property type="entry name" value="Winged helix-like DNA-binding domain superfamily/Winged helix DNA-binding domain"/>
    <property type="match status" value="1"/>
</dbReference>
<protein>
    <submittedName>
        <fullName evidence="4">DNA-binding SARP family transcriptional activator</fullName>
    </submittedName>
</protein>
<dbReference type="AlphaFoldDB" id="A0A7W8JWQ6"/>
<dbReference type="InterPro" id="IPR011990">
    <property type="entry name" value="TPR-like_helical_dom_sf"/>
</dbReference>
<reference evidence="4 5" key="1">
    <citation type="submission" date="2020-08" db="EMBL/GenBank/DDBJ databases">
        <title>Genomic Encyclopedia of Type Strains, Phase IV (KMG-IV): sequencing the most valuable type-strain genomes for metagenomic binning, comparative biology and taxonomic classification.</title>
        <authorList>
            <person name="Goeker M."/>
        </authorList>
    </citation>
    <scope>NUCLEOTIDE SEQUENCE [LARGE SCALE GENOMIC DNA]</scope>
    <source>
        <strain evidence="4 5">DSM 27939</strain>
    </source>
</reference>
<dbReference type="GO" id="GO:0005737">
    <property type="term" value="C:cytoplasm"/>
    <property type="evidence" value="ECO:0007669"/>
    <property type="project" value="TreeGrafter"/>
</dbReference>
<dbReference type="RefSeq" id="WP_184135296.1">
    <property type="nucleotide sequence ID" value="NZ_JACHFL010000011.1"/>
</dbReference>
<name>A0A7W8JWQ6_9DEIO</name>
<dbReference type="Pfam" id="PF13191">
    <property type="entry name" value="AAA_16"/>
    <property type="match status" value="1"/>
</dbReference>
<evidence type="ECO:0000313" key="4">
    <source>
        <dbReference type="EMBL" id="MBB5364647.1"/>
    </source>
</evidence>
<dbReference type="SMART" id="SM01043">
    <property type="entry name" value="BTAD"/>
    <property type="match status" value="1"/>
</dbReference>
<accession>A0A7W8JWQ6</accession>
<dbReference type="InterPro" id="IPR036388">
    <property type="entry name" value="WH-like_DNA-bd_sf"/>
</dbReference>
<evidence type="ECO:0000259" key="3">
    <source>
        <dbReference type="SMART" id="SM01043"/>
    </source>
</evidence>
<dbReference type="Gene3D" id="3.40.50.300">
    <property type="entry name" value="P-loop containing nucleotide triphosphate hydrolases"/>
    <property type="match status" value="1"/>
</dbReference>
<dbReference type="GO" id="GO:0003677">
    <property type="term" value="F:DNA binding"/>
    <property type="evidence" value="ECO:0007669"/>
    <property type="project" value="UniProtKB-KW"/>
</dbReference>
<keyword evidence="1" id="KW-0547">Nucleotide-binding</keyword>
<evidence type="ECO:0000256" key="1">
    <source>
        <dbReference type="ARBA" id="ARBA00022741"/>
    </source>
</evidence>
<dbReference type="SUPFAM" id="SSF52540">
    <property type="entry name" value="P-loop containing nucleoside triphosphate hydrolases"/>
    <property type="match status" value="1"/>
</dbReference>
<keyword evidence="2" id="KW-0067">ATP-binding</keyword>
<dbReference type="InterPro" id="IPR027417">
    <property type="entry name" value="P-loop_NTPase"/>
</dbReference>